<dbReference type="InterPro" id="IPR036188">
    <property type="entry name" value="FAD/NAD-bd_sf"/>
</dbReference>
<dbReference type="EMBL" id="JACETU010000004">
    <property type="protein sequence ID" value="KAF7431229.1"/>
    <property type="molecule type" value="Genomic_DNA"/>
</dbReference>
<dbReference type="Gene3D" id="3.50.50.60">
    <property type="entry name" value="FAD/NAD(P)-binding domain"/>
    <property type="match status" value="1"/>
</dbReference>
<dbReference type="GO" id="GO:0004497">
    <property type="term" value="F:monooxygenase activity"/>
    <property type="evidence" value="ECO:0007669"/>
    <property type="project" value="TreeGrafter"/>
</dbReference>
<evidence type="ECO:0000256" key="1">
    <source>
        <dbReference type="ARBA" id="ARBA00023002"/>
    </source>
</evidence>
<evidence type="ECO:0000313" key="3">
    <source>
        <dbReference type="Proteomes" id="UP000623687"/>
    </source>
</evidence>
<dbReference type="AlphaFoldDB" id="A0A8H6ZUR5"/>
<dbReference type="SUPFAM" id="SSF54427">
    <property type="entry name" value="NTF2-like"/>
    <property type="match status" value="1"/>
</dbReference>
<organism evidence="2 3">
    <name type="scientific">Pleurotus ostreatus</name>
    <name type="common">Oyster mushroom</name>
    <name type="synonym">White-rot fungus</name>
    <dbReference type="NCBI Taxonomy" id="5322"/>
    <lineage>
        <taxon>Eukaryota</taxon>
        <taxon>Fungi</taxon>
        <taxon>Dikarya</taxon>
        <taxon>Basidiomycota</taxon>
        <taxon>Agaricomycotina</taxon>
        <taxon>Agaricomycetes</taxon>
        <taxon>Agaricomycetidae</taxon>
        <taxon>Agaricales</taxon>
        <taxon>Pleurotineae</taxon>
        <taxon>Pleurotaceae</taxon>
        <taxon>Pleurotus</taxon>
    </lineage>
</organism>
<proteinExistence type="predicted"/>
<dbReference type="PANTHER" id="PTHR43539">
    <property type="entry name" value="FLAVIN-BINDING MONOOXYGENASE-LIKE PROTEIN (AFU_ORTHOLOGUE AFUA_4G09220)"/>
    <property type="match status" value="1"/>
</dbReference>
<dbReference type="RefSeq" id="XP_036632507.1">
    <property type="nucleotide sequence ID" value="XM_036776488.1"/>
</dbReference>
<gene>
    <name evidence="2" type="ORF">PC9H_006950</name>
</gene>
<keyword evidence="1" id="KW-0560">Oxidoreductase</keyword>
<name>A0A8H6ZUR5_PLEOS</name>
<dbReference type="Pfam" id="PF13738">
    <property type="entry name" value="Pyr_redox_3"/>
    <property type="match status" value="1"/>
</dbReference>
<sequence length="607" mass="66997">MPLEVEIPLPTLDTLGAAVPADLDAKHVATEWFRSFASLVESGDADAVANLFLDHSAWRDILSLTWDFRTFAGREKIRTFLNDRLSVAKPHSFKLDASSVGLQTPYPDLAWIQAFFSFDTGVGICSGIVRLVPTASEGWKAHAMFTNLEDLKGFPEKIGPLRNPAPNHGKWEADRRREVAFEDGEPTVLIVGGGQSGLEVAARLKCLGVSALVVERNPRIGDNWRQRYEALCLHDPVWYDHMPYLPFPSTWPVYAPSKKLANWLEGYAEIMELNVWTSASVEKVVQDKSSGKWMVTVRRANGDRTFKVNHVIFATGIGGGKGNLPVYPGMDVFQGQTLHSTQHNTATDHTGKKVVVIGSGSSAHDICANYYEKGVDVTMFQRSSTYIMSIANGWKYLMDALYSEDAPPVDVADRLNASFPNSLVVDISRRQVQQIAAADKELLDGLKRVGFRTNLGYKNAGSGLLAWDKAGGYYLDVGTSQLIIDGKIKLKSGPHIECFTKTGLKFDDGSELNADVVLFATGLGDSRSIMRSVCDEEVSRKVGRVWGLDPEGEIYGAWRDVGVQNMWFMTGNLALCRFHSKHLALQIKAIEEGVFGSRYQLEGSLPN</sequence>
<dbReference type="SUPFAM" id="SSF51905">
    <property type="entry name" value="FAD/NAD(P)-binding domain"/>
    <property type="match status" value="2"/>
</dbReference>
<keyword evidence="3" id="KW-1185">Reference proteome</keyword>
<dbReference type="GO" id="GO:0050660">
    <property type="term" value="F:flavin adenine dinucleotide binding"/>
    <property type="evidence" value="ECO:0007669"/>
    <property type="project" value="TreeGrafter"/>
</dbReference>
<dbReference type="GeneID" id="59376768"/>
<evidence type="ECO:0008006" key="4">
    <source>
        <dbReference type="Google" id="ProtNLM"/>
    </source>
</evidence>
<accession>A0A8H6ZUR5</accession>
<protein>
    <recommendedName>
        <fullName evidence="4">FAD/NAD(P)-binding domain-containing protein</fullName>
    </recommendedName>
</protein>
<dbReference type="VEuPathDB" id="FungiDB:PC9H_006950"/>
<comment type="caution">
    <text evidence="2">The sequence shown here is derived from an EMBL/GenBank/DDBJ whole genome shotgun (WGS) entry which is preliminary data.</text>
</comment>
<dbReference type="PANTHER" id="PTHR43539:SF68">
    <property type="entry name" value="FLAVIN-BINDING MONOOXYGENASE-LIKE PROTEIN (AFU_ORTHOLOGUE AFUA_4G09220)"/>
    <property type="match status" value="1"/>
</dbReference>
<dbReference type="InterPro" id="IPR050982">
    <property type="entry name" value="Auxin_biosynth/cation_transpt"/>
</dbReference>
<dbReference type="InterPro" id="IPR032710">
    <property type="entry name" value="NTF2-like_dom_sf"/>
</dbReference>
<dbReference type="OrthoDB" id="74360at2759"/>
<evidence type="ECO:0000313" key="2">
    <source>
        <dbReference type="EMBL" id="KAF7431229.1"/>
    </source>
</evidence>
<dbReference type="PRINTS" id="PR00411">
    <property type="entry name" value="PNDRDTASEI"/>
</dbReference>
<reference evidence="2" key="1">
    <citation type="submission" date="2019-07" db="EMBL/GenBank/DDBJ databases">
        <authorList>
            <person name="Palmer J.M."/>
        </authorList>
    </citation>
    <scope>NUCLEOTIDE SEQUENCE</scope>
    <source>
        <strain evidence="2">PC9</strain>
    </source>
</reference>
<dbReference type="Proteomes" id="UP000623687">
    <property type="component" value="Unassembled WGS sequence"/>
</dbReference>